<evidence type="ECO:0000313" key="11">
    <source>
        <dbReference type="Proteomes" id="UP000886785"/>
    </source>
</evidence>
<dbReference type="GO" id="GO:0005737">
    <property type="term" value="C:cytoplasm"/>
    <property type="evidence" value="ECO:0007669"/>
    <property type="project" value="UniProtKB-SubCell"/>
</dbReference>
<dbReference type="EC" id="2.3.1.31" evidence="8"/>
<dbReference type="FunFam" id="3.40.50.880:FF:000004">
    <property type="entry name" value="Homoserine O-succinyltransferase"/>
    <property type="match status" value="1"/>
</dbReference>
<organism evidence="10 11">
    <name type="scientific">Candidatus Gallacutalibacter pullicola</name>
    <dbReference type="NCBI Taxonomy" id="2840830"/>
    <lineage>
        <taxon>Bacteria</taxon>
        <taxon>Bacillati</taxon>
        <taxon>Bacillota</taxon>
        <taxon>Clostridia</taxon>
        <taxon>Eubacteriales</taxon>
        <taxon>Candidatus Gallacutalibacter</taxon>
    </lineage>
</organism>
<feature type="binding site" evidence="8">
    <location>
        <position position="192"/>
    </location>
    <ligand>
        <name>substrate</name>
    </ligand>
</feature>
<feature type="site" description="Important for acyl-CoA specificity" evidence="8">
    <location>
        <position position="111"/>
    </location>
</feature>
<evidence type="ECO:0000256" key="4">
    <source>
        <dbReference type="ARBA" id="ARBA00022679"/>
    </source>
</evidence>
<dbReference type="InterPro" id="IPR033752">
    <property type="entry name" value="MetA_family"/>
</dbReference>
<gene>
    <name evidence="10" type="primary">metA</name>
    <name evidence="8" type="synonym">metAA</name>
    <name evidence="10" type="ORF">IAA54_00555</name>
</gene>
<evidence type="ECO:0000256" key="1">
    <source>
        <dbReference type="ARBA" id="ARBA00004496"/>
    </source>
</evidence>
<sequence length="309" mass="35816">MPIRVPDTLPAIKVLESENIFVMTAKRAMTQDIRPLKIVILNLMPTKIETETQLLRLLGNTPLQVDVELLQMATHVSKNTSITHLNTFYKTFADIRDEKFDGMIITGAPVERMDFSEVDYWPELCDIMAWSRSNVYSTMHICWGAQAALHYHFGIQKHPLPQKLSGVFLHKVLEPLHPLVRGFDDKYYAPHSRYTEVSRADIEAHPELTVLTYSSKAGVHIAVNKNGRQIFVMGHAEYDRETLANEYFRDLKKGIHPQIPENYFPDNDVYAKPPFMWRSHASLLFSNWLNYYVYQQTPFNIQDIEEANF</sequence>
<dbReference type="GO" id="GO:0004414">
    <property type="term" value="F:homoserine O-acetyltransferase activity"/>
    <property type="evidence" value="ECO:0007669"/>
    <property type="project" value="UniProtKB-EC"/>
</dbReference>
<keyword evidence="6 8" id="KW-0012">Acyltransferase</keyword>
<dbReference type="InterPro" id="IPR029062">
    <property type="entry name" value="Class_I_gatase-like"/>
</dbReference>
<keyword evidence="4 8" id="KW-0808">Transferase</keyword>
<evidence type="ECO:0000313" key="10">
    <source>
        <dbReference type="EMBL" id="HIR56138.1"/>
    </source>
</evidence>
<evidence type="ECO:0000256" key="6">
    <source>
        <dbReference type="ARBA" id="ARBA00023315"/>
    </source>
</evidence>
<name>A0A9D1J0E7_9FIRM</name>
<comment type="function">
    <text evidence="8">Transfers an acetyl group from acetyl-CoA to L-homoserine, forming acetyl-L-homoserine.</text>
</comment>
<dbReference type="SUPFAM" id="SSF52317">
    <property type="entry name" value="Class I glutamine amidotransferase-like"/>
    <property type="match status" value="1"/>
</dbReference>
<dbReference type="Proteomes" id="UP000886785">
    <property type="component" value="Unassembled WGS sequence"/>
</dbReference>
<dbReference type="CDD" id="cd03131">
    <property type="entry name" value="GATase1_HTS"/>
    <property type="match status" value="1"/>
</dbReference>
<evidence type="ECO:0000256" key="3">
    <source>
        <dbReference type="ARBA" id="ARBA00022605"/>
    </source>
</evidence>
<comment type="subcellular location">
    <subcellularLocation>
        <location evidence="1 8">Cytoplasm</location>
    </subcellularLocation>
</comment>
<dbReference type="NCBIfam" id="TIGR01001">
    <property type="entry name" value="metA"/>
    <property type="match status" value="1"/>
</dbReference>
<keyword evidence="2 8" id="KW-0963">Cytoplasm</keyword>
<dbReference type="GO" id="GO:0008899">
    <property type="term" value="F:homoserine O-succinyltransferase activity"/>
    <property type="evidence" value="ECO:0007669"/>
    <property type="project" value="UniProtKB-UniRule"/>
</dbReference>
<feature type="active site" evidence="8">
    <location>
        <position position="237"/>
    </location>
</feature>
<dbReference type="HAMAP" id="MF_00295">
    <property type="entry name" value="MetA_acyltransf"/>
    <property type="match status" value="1"/>
</dbReference>
<comment type="pathway">
    <text evidence="8">Amino-acid biosynthesis; L-methionine biosynthesis via de novo pathway; O-acetyl-L-homoserine from L-homoserine: step 1/1.</text>
</comment>
<reference evidence="10" key="2">
    <citation type="journal article" date="2021" name="PeerJ">
        <title>Extensive microbial diversity within the chicken gut microbiome revealed by metagenomics and culture.</title>
        <authorList>
            <person name="Gilroy R."/>
            <person name="Ravi A."/>
            <person name="Getino M."/>
            <person name="Pursley I."/>
            <person name="Horton D.L."/>
            <person name="Alikhan N.F."/>
            <person name="Baker D."/>
            <person name="Gharbi K."/>
            <person name="Hall N."/>
            <person name="Watson M."/>
            <person name="Adriaenssens E.M."/>
            <person name="Foster-Nyarko E."/>
            <person name="Jarju S."/>
            <person name="Secka A."/>
            <person name="Antonio M."/>
            <person name="Oren A."/>
            <person name="Chaudhuri R.R."/>
            <person name="La Ragione R."/>
            <person name="Hildebrand F."/>
            <person name="Pallen M.J."/>
        </authorList>
    </citation>
    <scope>NUCLEOTIDE SEQUENCE</scope>
    <source>
        <strain evidence="10">ChiSjej1B19-7085</strain>
    </source>
</reference>
<evidence type="ECO:0000256" key="2">
    <source>
        <dbReference type="ARBA" id="ARBA00022490"/>
    </source>
</evidence>
<comment type="catalytic activity">
    <reaction evidence="7 8">
        <text>L-homoserine + acetyl-CoA = O-acetyl-L-homoserine + CoA</text>
        <dbReference type="Rhea" id="RHEA:13701"/>
        <dbReference type="ChEBI" id="CHEBI:57287"/>
        <dbReference type="ChEBI" id="CHEBI:57288"/>
        <dbReference type="ChEBI" id="CHEBI:57476"/>
        <dbReference type="ChEBI" id="CHEBI:57716"/>
        <dbReference type="EC" id="2.3.1.31"/>
    </reaction>
</comment>
<feature type="active site" description="Acyl-thioester intermediate" evidence="8 9">
    <location>
        <position position="142"/>
    </location>
</feature>
<feature type="site" description="Important for substrate specificity" evidence="8">
    <location>
        <position position="192"/>
    </location>
</feature>
<feature type="binding site" evidence="8">
    <location>
        <position position="249"/>
    </location>
    <ligand>
        <name>substrate</name>
    </ligand>
</feature>
<comment type="caution">
    <text evidence="10">The sequence shown here is derived from an EMBL/GenBank/DDBJ whole genome shotgun (WGS) entry which is preliminary data.</text>
</comment>
<dbReference type="Gene3D" id="3.40.50.880">
    <property type="match status" value="1"/>
</dbReference>
<dbReference type="AlphaFoldDB" id="A0A9D1J0E7"/>
<accession>A0A9D1J0E7</accession>
<dbReference type="GO" id="GO:0019281">
    <property type="term" value="P:L-methionine biosynthetic process from homoserine via O-succinyl-L-homoserine and cystathionine"/>
    <property type="evidence" value="ECO:0007669"/>
    <property type="project" value="InterPro"/>
</dbReference>
<proteinExistence type="inferred from homology"/>
<dbReference type="PANTHER" id="PTHR20919">
    <property type="entry name" value="HOMOSERINE O-SUCCINYLTRANSFERASE"/>
    <property type="match status" value="1"/>
</dbReference>
<dbReference type="PANTHER" id="PTHR20919:SF0">
    <property type="entry name" value="HOMOSERINE O-SUCCINYLTRANSFERASE"/>
    <property type="match status" value="1"/>
</dbReference>
<reference evidence="10" key="1">
    <citation type="submission" date="2020-10" db="EMBL/GenBank/DDBJ databases">
        <authorList>
            <person name="Gilroy R."/>
        </authorList>
    </citation>
    <scope>NUCLEOTIDE SEQUENCE</scope>
    <source>
        <strain evidence="10">ChiSjej1B19-7085</strain>
    </source>
</reference>
<feature type="binding site" evidence="8">
    <location>
        <position position="163"/>
    </location>
    <ligand>
        <name>substrate</name>
    </ligand>
</feature>
<evidence type="ECO:0000256" key="9">
    <source>
        <dbReference type="PIRSR" id="PIRSR000450-1"/>
    </source>
</evidence>
<feature type="active site" description="Proton acceptor" evidence="8">
    <location>
        <position position="235"/>
    </location>
</feature>
<evidence type="ECO:0000256" key="7">
    <source>
        <dbReference type="ARBA" id="ARBA00049043"/>
    </source>
</evidence>
<protein>
    <recommendedName>
        <fullName evidence="8">Homoserine O-acetyltransferase</fullName>
        <shortName evidence="8">HAT</shortName>
        <ecNumber evidence="8">2.3.1.31</ecNumber>
    </recommendedName>
    <alternativeName>
        <fullName evidence="8">Homoserine transacetylase</fullName>
        <shortName evidence="8">HTA</shortName>
    </alternativeName>
</protein>
<dbReference type="PIRSF" id="PIRSF000450">
    <property type="entry name" value="H_ser_succinyltr"/>
    <property type="match status" value="1"/>
</dbReference>
<evidence type="ECO:0000256" key="8">
    <source>
        <dbReference type="HAMAP-Rule" id="MF_00295"/>
    </source>
</evidence>
<keyword evidence="5 8" id="KW-0486">Methionine biosynthesis</keyword>
<comment type="caution">
    <text evidence="8">Lacks conserved residue(s) required for the propagation of feature annotation.</text>
</comment>
<evidence type="ECO:0000256" key="5">
    <source>
        <dbReference type="ARBA" id="ARBA00023167"/>
    </source>
</evidence>
<dbReference type="EMBL" id="DVHF01000005">
    <property type="protein sequence ID" value="HIR56138.1"/>
    <property type="molecule type" value="Genomic_DNA"/>
</dbReference>
<dbReference type="Pfam" id="PF04204">
    <property type="entry name" value="HTS"/>
    <property type="match status" value="1"/>
</dbReference>
<comment type="similarity">
    <text evidence="8">Belongs to the MetA family.</text>
</comment>
<keyword evidence="3 8" id="KW-0028">Amino-acid biosynthesis</keyword>
<dbReference type="InterPro" id="IPR005697">
    <property type="entry name" value="HST_MetA"/>
</dbReference>